<dbReference type="HOGENOM" id="CLU_149199_0_0_9"/>
<gene>
    <name evidence="2" type="ORF">CSCA_3708</name>
</gene>
<evidence type="ECO:0000313" key="3">
    <source>
        <dbReference type="Proteomes" id="UP000033115"/>
    </source>
</evidence>
<name>A0A0E3K2J1_CLOSL</name>
<dbReference type="RefSeq" id="WP_029162719.1">
    <property type="nucleotide sequence ID" value="NZ_CP009933.1"/>
</dbReference>
<keyword evidence="3" id="KW-1185">Reference proteome</keyword>
<dbReference type="EMBL" id="CP009933">
    <property type="protein sequence ID" value="AKA70833.1"/>
    <property type="molecule type" value="Genomic_DNA"/>
</dbReference>
<dbReference type="AlphaFoldDB" id="A0A0E3K2J1"/>
<dbReference type="Proteomes" id="UP000033115">
    <property type="component" value="Chromosome"/>
</dbReference>
<protein>
    <submittedName>
        <fullName evidence="2">Putative lipoprotein</fullName>
    </submittedName>
</protein>
<sequence>MKSFLKKLTLITICIAMFASLTGCYTAVKPDKDPKKLVQDINRTKQLSKEKDLDTGQVYVKNNMVTATMAFKDNVSQEDAKKLISKYEDALKKEYKGMKINIQAVQNNKSIANIVIPKQN</sequence>
<dbReference type="KEGG" id="csq:CSCA_3708"/>
<evidence type="ECO:0000256" key="1">
    <source>
        <dbReference type="SAM" id="SignalP"/>
    </source>
</evidence>
<accession>A0A0E3K2J1</accession>
<feature type="chain" id="PRO_5039208737" evidence="1">
    <location>
        <begin position="23"/>
        <end position="120"/>
    </location>
</feature>
<organism evidence="2 3">
    <name type="scientific">Clostridium scatologenes</name>
    <dbReference type="NCBI Taxonomy" id="1548"/>
    <lineage>
        <taxon>Bacteria</taxon>
        <taxon>Bacillati</taxon>
        <taxon>Bacillota</taxon>
        <taxon>Clostridia</taxon>
        <taxon>Eubacteriales</taxon>
        <taxon>Clostridiaceae</taxon>
        <taxon>Clostridium</taxon>
    </lineage>
</organism>
<proteinExistence type="predicted"/>
<evidence type="ECO:0000313" key="2">
    <source>
        <dbReference type="EMBL" id="AKA70833.1"/>
    </source>
</evidence>
<feature type="signal peptide" evidence="1">
    <location>
        <begin position="1"/>
        <end position="22"/>
    </location>
</feature>
<keyword evidence="1" id="KW-0732">Signal</keyword>
<dbReference type="PROSITE" id="PS51257">
    <property type="entry name" value="PROKAR_LIPOPROTEIN"/>
    <property type="match status" value="1"/>
</dbReference>
<keyword evidence="2" id="KW-0449">Lipoprotein</keyword>
<reference evidence="2 3" key="1">
    <citation type="journal article" date="2015" name="J. Biotechnol.">
        <title>Complete genome sequence of a malodorant-producing acetogen, Clostridium scatologenes ATCC 25775(T).</title>
        <authorList>
            <person name="Zhu Z."/>
            <person name="Guo T."/>
            <person name="Zheng H."/>
            <person name="Song T."/>
            <person name="Ouyang P."/>
            <person name="Xie J."/>
        </authorList>
    </citation>
    <scope>NUCLEOTIDE SEQUENCE [LARGE SCALE GENOMIC DNA]</scope>
    <source>
        <strain evidence="2 3">ATCC 25775</strain>
    </source>
</reference>
<dbReference type="STRING" id="1548.CSCA_3708"/>